<evidence type="ECO:0000313" key="1">
    <source>
        <dbReference type="EMBL" id="CAG6394839.1"/>
    </source>
</evidence>
<reference evidence="1" key="1">
    <citation type="submission" date="2021-05" db="EMBL/GenBank/DDBJ databases">
        <authorList>
            <person name="Arsene-Ploetze F."/>
        </authorList>
    </citation>
    <scope>NUCLEOTIDE SEQUENCE</scope>
    <source>
        <strain evidence="1">DSM 42138</strain>
    </source>
</reference>
<sequence>MDRRGRLRLCLRAVEGPLDQQRRAGLLRLTAVFEKVLPTIADEYATEYYTHARDMAALAAEIETLRNKQVAMFVRTGSGARHGTDRRSGRAIPFGPAPQQLFSCLNSLVLQRLDGDTPALLPLLQVERTRDKWQQVCGIAELGGDPGPDQMSAGSRIDGPVHDLTGDPVGQGPLLRPGVGRRLEGEPELLQDLVEESWGFRLFAPQETGQ</sequence>
<proteinExistence type="predicted"/>
<keyword evidence="2" id="KW-1185">Reference proteome</keyword>
<protein>
    <submittedName>
        <fullName evidence="1">Uncharacterized protein</fullName>
    </submittedName>
</protein>
<evidence type="ECO:0000313" key="2">
    <source>
        <dbReference type="Proteomes" id="UP001152519"/>
    </source>
</evidence>
<dbReference type="EMBL" id="CAJSLV010000059">
    <property type="protein sequence ID" value="CAG6394839.1"/>
    <property type="molecule type" value="Genomic_DNA"/>
</dbReference>
<name>A0A9W4DSM6_9ACTN</name>
<organism evidence="1 2">
    <name type="scientific">Actinacidiphila cocklensis</name>
    <dbReference type="NCBI Taxonomy" id="887465"/>
    <lineage>
        <taxon>Bacteria</taxon>
        <taxon>Bacillati</taxon>
        <taxon>Actinomycetota</taxon>
        <taxon>Actinomycetes</taxon>
        <taxon>Kitasatosporales</taxon>
        <taxon>Streptomycetaceae</taxon>
        <taxon>Actinacidiphila</taxon>
    </lineage>
</organism>
<dbReference type="Proteomes" id="UP001152519">
    <property type="component" value="Unassembled WGS sequence"/>
</dbReference>
<gene>
    <name evidence="1" type="ORF">SCOCK_30072</name>
</gene>
<comment type="caution">
    <text evidence="1">The sequence shown here is derived from an EMBL/GenBank/DDBJ whole genome shotgun (WGS) entry which is preliminary data.</text>
</comment>
<dbReference type="AlphaFoldDB" id="A0A9W4DSM6"/>
<accession>A0A9W4DSM6</accession>